<dbReference type="GO" id="GO:0006817">
    <property type="term" value="P:phosphate ion transport"/>
    <property type="evidence" value="ECO:0007669"/>
    <property type="project" value="TreeGrafter"/>
</dbReference>
<keyword evidence="2" id="KW-0472">Membrane</keyword>
<dbReference type="InterPro" id="IPR034092">
    <property type="entry name" value="PHO1_SPX"/>
</dbReference>
<dbReference type="GO" id="GO:0005886">
    <property type="term" value="C:plasma membrane"/>
    <property type="evidence" value="ECO:0007669"/>
    <property type="project" value="UniProtKB-SubCell"/>
</dbReference>
<evidence type="ECO:0000313" key="6">
    <source>
        <dbReference type="EMBL" id="KAK9271772.1"/>
    </source>
</evidence>
<feature type="coiled-coil region" evidence="4">
    <location>
        <begin position="128"/>
        <end position="155"/>
    </location>
</feature>
<dbReference type="AlphaFoldDB" id="A0AAP0NEC5"/>
<evidence type="ECO:0000256" key="3">
    <source>
        <dbReference type="ARBA" id="ARBA00043939"/>
    </source>
</evidence>
<comment type="function">
    <text evidence="3">May transport inorganic phosphate (Pi).</text>
</comment>
<name>A0AAP0NEC5_LIQFO</name>
<gene>
    <name evidence="6" type="ORF">L1049_002135</name>
</gene>
<accession>A0AAP0NEC5</accession>
<protein>
    <recommendedName>
        <fullName evidence="5">SPX domain-containing protein</fullName>
    </recommendedName>
</protein>
<comment type="caution">
    <text evidence="6">The sequence shown here is derived from an EMBL/GenBank/DDBJ whole genome shotgun (WGS) entry which is preliminary data.</text>
</comment>
<keyword evidence="7" id="KW-1185">Reference proteome</keyword>
<dbReference type="GO" id="GO:0016036">
    <property type="term" value="P:cellular response to phosphate starvation"/>
    <property type="evidence" value="ECO:0007669"/>
    <property type="project" value="TreeGrafter"/>
</dbReference>
<feature type="domain" description="SPX" evidence="5">
    <location>
        <begin position="1"/>
        <end position="186"/>
    </location>
</feature>
<dbReference type="PANTHER" id="PTHR10783:SF124">
    <property type="entry name" value="PHOSPHATE TRANSPORTER PHO1 HOMOLOG 9"/>
    <property type="match status" value="1"/>
</dbReference>
<evidence type="ECO:0000256" key="1">
    <source>
        <dbReference type="ARBA" id="ARBA00004651"/>
    </source>
</evidence>
<evidence type="ECO:0000256" key="2">
    <source>
        <dbReference type="ARBA" id="ARBA00022475"/>
    </source>
</evidence>
<evidence type="ECO:0000256" key="4">
    <source>
        <dbReference type="SAM" id="Coils"/>
    </source>
</evidence>
<keyword evidence="2" id="KW-1003">Cell membrane</keyword>
<evidence type="ECO:0000259" key="5">
    <source>
        <dbReference type="PROSITE" id="PS51382"/>
    </source>
</evidence>
<dbReference type="PROSITE" id="PS51382">
    <property type="entry name" value="SPX"/>
    <property type="match status" value="1"/>
</dbReference>
<proteinExistence type="predicted"/>
<sequence length="186" mass="21469">MKFGKELASQMVQEWQEAYMDYNYLKKILKDILQFRQRNEASPKAAADTSKGSLKRRISFYRAFSGLTSRCKGSPPKEEEDEVILVTAVEQEGSEGYYQTTFFMSSDQGGEYELVFFRRLDDEFNKVLKFYKAKVEEVLKEAEELNKQMDALIALRIKVENPVVGFGGDLDCESCNQWCCLISNQK</sequence>
<dbReference type="PANTHER" id="PTHR10783">
    <property type="entry name" value="XENOTROPIC AND POLYTROPIC RETROVIRUS RECEPTOR 1-RELATED"/>
    <property type="match status" value="1"/>
</dbReference>
<dbReference type="Pfam" id="PF03105">
    <property type="entry name" value="SPX"/>
    <property type="match status" value="1"/>
</dbReference>
<dbReference type="GO" id="GO:0000822">
    <property type="term" value="F:inositol hexakisphosphate binding"/>
    <property type="evidence" value="ECO:0007669"/>
    <property type="project" value="TreeGrafter"/>
</dbReference>
<dbReference type="EMBL" id="JBBPBK010000013">
    <property type="protein sequence ID" value="KAK9271772.1"/>
    <property type="molecule type" value="Genomic_DNA"/>
</dbReference>
<organism evidence="6 7">
    <name type="scientific">Liquidambar formosana</name>
    <name type="common">Formosan gum</name>
    <dbReference type="NCBI Taxonomy" id="63359"/>
    <lineage>
        <taxon>Eukaryota</taxon>
        <taxon>Viridiplantae</taxon>
        <taxon>Streptophyta</taxon>
        <taxon>Embryophyta</taxon>
        <taxon>Tracheophyta</taxon>
        <taxon>Spermatophyta</taxon>
        <taxon>Magnoliopsida</taxon>
        <taxon>eudicotyledons</taxon>
        <taxon>Gunneridae</taxon>
        <taxon>Pentapetalae</taxon>
        <taxon>Saxifragales</taxon>
        <taxon>Altingiaceae</taxon>
        <taxon>Liquidambar</taxon>
    </lineage>
</organism>
<comment type="subcellular location">
    <subcellularLocation>
        <location evidence="1">Cell membrane</location>
        <topology evidence="1">Multi-pass membrane protein</topology>
    </subcellularLocation>
</comment>
<dbReference type="InterPro" id="IPR004331">
    <property type="entry name" value="SPX_dom"/>
</dbReference>
<dbReference type="Proteomes" id="UP001415857">
    <property type="component" value="Unassembled WGS sequence"/>
</dbReference>
<reference evidence="6 7" key="1">
    <citation type="journal article" date="2024" name="Plant J.">
        <title>Genome sequences and population genomics reveal climatic adaptation and genomic divergence between two closely related sweetgum species.</title>
        <authorList>
            <person name="Xu W.Q."/>
            <person name="Ren C.Q."/>
            <person name="Zhang X.Y."/>
            <person name="Comes H.P."/>
            <person name="Liu X.H."/>
            <person name="Li Y.G."/>
            <person name="Kettle C.J."/>
            <person name="Jalonen R."/>
            <person name="Gaisberger H."/>
            <person name="Ma Y.Z."/>
            <person name="Qiu Y.X."/>
        </authorList>
    </citation>
    <scope>NUCLEOTIDE SEQUENCE [LARGE SCALE GENOMIC DNA]</scope>
    <source>
        <strain evidence="6">Hangzhou</strain>
    </source>
</reference>
<dbReference type="GO" id="GO:0005802">
    <property type="term" value="C:trans-Golgi network"/>
    <property type="evidence" value="ECO:0007669"/>
    <property type="project" value="TreeGrafter"/>
</dbReference>
<evidence type="ECO:0000313" key="7">
    <source>
        <dbReference type="Proteomes" id="UP001415857"/>
    </source>
</evidence>
<keyword evidence="4" id="KW-0175">Coiled coil</keyword>
<dbReference type="CDD" id="cd14476">
    <property type="entry name" value="SPX_PHO1_like"/>
    <property type="match status" value="1"/>
</dbReference>